<name>A0A0F9URV8_9ZZZZ</name>
<proteinExistence type="predicted"/>
<evidence type="ECO:0000313" key="1">
    <source>
        <dbReference type="EMBL" id="KKN56363.1"/>
    </source>
</evidence>
<dbReference type="AlphaFoldDB" id="A0A0F9URV8"/>
<comment type="caution">
    <text evidence="1">The sequence shown here is derived from an EMBL/GenBank/DDBJ whole genome shotgun (WGS) entry which is preliminary data.</text>
</comment>
<sequence length="213" mass="24985">MFTQEWSSVNSLIDELFMTHEGETALIIGNGPSLKEIPDELLNKYVSFGCNRIWEREGFEPDYHVAVDGWVPEENELDYHALTSVTLLPLDFLGKWQADYYFTHDYHPMWIMEKDLKPSYLRKPGIGWVGCPHAMLQIAFFMGFEKFLCVGLDNTATGKHFYERETVDRRVDADLWEWGFAVLRDCFIPRVILNISDYTELETLPRADWRNFL</sequence>
<accession>A0A0F9URV8</accession>
<evidence type="ECO:0008006" key="2">
    <source>
        <dbReference type="Google" id="ProtNLM"/>
    </source>
</evidence>
<organism evidence="1">
    <name type="scientific">marine sediment metagenome</name>
    <dbReference type="NCBI Taxonomy" id="412755"/>
    <lineage>
        <taxon>unclassified sequences</taxon>
        <taxon>metagenomes</taxon>
        <taxon>ecological metagenomes</taxon>
    </lineage>
</organism>
<gene>
    <name evidence="1" type="ORF">LCGC14_0572740</name>
</gene>
<dbReference type="Gene3D" id="3.90.1480.10">
    <property type="entry name" value="Alpha-2,3-sialyltransferase"/>
    <property type="match status" value="1"/>
</dbReference>
<dbReference type="EMBL" id="LAZR01000846">
    <property type="protein sequence ID" value="KKN56363.1"/>
    <property type="molecule type" value="Genomic_DNA"/>
</dbReference>
<protein>
    <recommendedName>
        <fullName evidence="2">DUF115 domain-containing protein</fullName>
    </recommendedName>
</protein>
<reference evidence="1" key="1">
    <citation type="journal article" date="2015" name="Nature">
        <title>Complex archaea that bridge the gap between prokaryotes and eukaryotes.</title>
        <authorList>
            <person name="Spang A."/>
            <person name="Saw J.H."/>
            <person name="Jorgensen S.L."/>
            <person name="Zaremba-Niedzwiedzka K."/>
            <person name="Martijn J."/>
            <person name="Lind A.E."/>
            <person name="van Eijk R."/>
            <person name="Schleper C."/>
            <person name="Guy L."/>
            <person name="Ettema T.J."/>
        </authorList>
    </citation>
    <scope>NUCLEOTIDE SEQUENCE</scope>
</reference>